<dbReference type="eggNOG" id="COG3350">
    <property type="taxonomic scope" value="Bacteria"/>
</dbReference>
<dbReference type="Pfam" id="PF04945">
    <property type="entry name" value="YHS"/>
    <property type="match status" value="1"/>
</dbReference>
<dbReference type="SUPFAM" id="SSF47240">
    <property type="entry name" value="Ferritin-like"/>
    <property type="match status" value="1"/>
</dbReference>
<dbReference type="Pfam" id="PF02332">
    <property type="entry name" value="Phenol_Hydrox"/>
    <property type="match status" value="1"/>
</dbReference>
<sequence>MDMKTQNKKLTQKEKYRLLTRDLAWEPSYRSSDEIFPYIGYEGIKITDWDKWEDPFRLTMDAYWKYQAEKERKFYAIIDAHAQNNGHLNITDARYLSALKVFLQAISPAEYSAHKGFARVGREFRGVGTQVACQMQAIDEIRHAQTQIHALSNYNRFYNGFHAFADQRDRIWYTSVARSFFDDAMSAGPFEFMIAIGFSFEYVLTNLLFVPFMSGAAYNGDMATVTFGFSAQSDEARHMTLGLECIKFMLEQDPDNLPIVQAWIDKWFWRGIRVLSLVSTMMDYMLPKRVMSWREAWNIYGVENGGALFKDLARYGVRPPKHWDQAEEAIDHMSHQLMLALYQWKFGTAFHVWVPSDEDLDWLSKKYPTTFDTYYRPRWEHIKMHEAATGAPFNNFGLPKLCQCCQLPTLFTEPGDPTLICHRESDYKGDKYHFCSDGCKDIFDNEPEKYIQAWLPMPGLMQAPLHGDLMGWMDWAFLKDGQDNGDFATSQDRENFERWRAQSTSNQ</sequence>
<dbReference type="EMBL" id="AMCZ02000003">
    <property type="protein sequence ID" value="EWC42607.1"/>
    <property type="molecule type" value="Genomic_DNA"/>
</dbReference>
<accession>A0A061JSB7</accession>
<organism evidence="5 6">
    <name type="scientific">Stutzerimonas stutzeri KOS6</name>
    <dbReference type="NCBI Taxonomy" id="1218352"/>
    <lineage>
        <taxon>Bacteria</taxon>
        <taxon>Pseudomonadati</taxon>
        <taxon>Pseudomonadota</taxon>
        <taxon>Gammaproteobacteria</taxon>
        <taxon>Pseudomonadales</taxon>
        <taxon>Pseudomonadaceae</taxon>
        <taxon>Stutzerimonas</taxon>
    </lineage>
</organism>
<feature type="compositionally biased region" description="Basic and acidic residues" evidence="3">
    <location>
        <begin position="491"/>
        <end position="500"/>
    </location>
</feature>
<dbReference type="GO" id="GO:0004497">
    <property type="term" value="F:monooxygenase activity"/>
    <property type="evidence" value="ECO:0007669"/>
    <property type="project" value="UniProtKB-KW"/>
</dbReference>
<comment type="caution">
    <text evidence="5">The sequence shown here is derived from an EMBL/GenBank/DDBJ whole genome shotgun (WGS) entry which is preliminary data.</text>
</comment>
<proteinExistence type="predicted"/>
<dbReference type="HOGENOM" id="CLU_040795_0_0_6"/>
<keyword evidence="2 5" id="KW-0503">Monooxygenase</keyword>
<dbReference type="OrthoDB" id="8521924at2"/>
<dbReference type="InterPro" id="IPR012348">
    <property type="entry name" value="RNR-like"/>
</dbReference>
<evidence type="ECO:0000259" key="4">
    <source>
        <dbReference type="Pfam" id="PF04945"/>
    </source>
</evidence>
<evidence type="ECO:0000313" key="6">
    <source>
        <dbReference type="Proteomes" id="UP000026923"/>
    </source>
</evidence>
<keyword evidence="1" id="KW-0560">Oxidoreductase</keyword>
<evidence type="ECO:0000256" key="3">
    <source>
        <dbReference type="SAM" id="MobiDB-lite"/>
    </source>
</evidence>
<feature type="region of interest" description="Disordered" evidence="3">
    <location>
        <begin position="487"/>
        <end position="507"/>
    </location>
</feature>
<evidence type="ECO:0000256" key="2">
    <source>
        <dbReference type="ARBA" id="ARBA00023033"/>
    </source>
</evidence>
<evidence type="ECO:0000256" key="1">
    <source>
        <dbReference type="ARBA" id="ARBA00023002"/>
    </source>
</evidence>
<name>A0A061JSB7_STUST</name>
<dbReference type="Proteomes" id="UP000026923">
    <property type="component" value="Unassembled WGS sequence"/>
</dbReference>
<dbReference type="AlphaFoldDB" id="A0A061JSB7"/>
<protein>
    <submittedName>
        <fullName evidence="5">Phenol 2-monooxygenase</fullName>
    </submittedName>
</protein>
<reference evidence="5 6" key="1">
    <citation type="journal article" date="2013" name="Genome Announc.">
        <title>Draft Genome of the Nitrogen-Fixing Bacterium Pseudomonas stutzeri Strain KOS6 Isolated from Industrial Hydrocarbon Sludge.</title>
        <authorList>
            <person name="Grigoryeva T.V."/>
            <person name="Laikov A.V."/>
            <person name="Naumova R.P."/>
            <person name="Manolov A.I."/>
            <person name="Larin A.K."/>
            <person name="Karpova I.Y."/>
            <person name="Semashko T.A."/>
            <person name="Alexeev D.G."/>
            <person name="Kostryukova E.S."/>
            <person name="Muller R."/>
            <person name="Govorun V.M."/>
        </authorList>
    </citation>
    <scope>NUCLEOTIDE SEQUENCE [LARGE SCALE GENOMIC DNA]</scope>
    <source>
        <strain evidence="5 6">KOS6</strain>
    </source>
</reference>
<dbReference type="RefSeq" id="WP_003296962.1">
    <property type="nucleotide sequence ID" value="NZ_KK020676.1"/>
</dbReference>
<gene>
    <name evidence="5" type="ORF">B597_004140</name>
</gene>
<evidence type="ECO:0000313" key="5">
    <source>
        <dbReference type="EMBL" id="EWC42607.1"/>
    </source>
</evidence>
<feature type="domain" description="YHS" evidence="4">
    <location>
        <begin position="412"/>
        <end position="454"/>
    </location>
</feature>
<dbReference type="InterPro" id="IPR009078">
    <property type="entry name" value="Ferritin-like_SF"/>
</dbReference>
<dbReference type="InterPro" id="IPR003430">
    <property type="entry name" value="Phenol_Hydrox"/>
</dbReference>
<dbReference type="Gene3D" id="1.10.620.20">
    <property type="entry name" value="Ribonucleotide Reductase, subunit A"/>
    <property type="match status" value="1"/>
</dbReference>
<dbReference type="InterPro" id="IPR007029">
    <property type="entry name" value="YHS_dom"/>
</dbReference>